<keyword evidence="6" id="KW-1185">Reference proteome</keyword>
<dbReference type="Pfam" id="PF00891">
    <property type="entry name" value="Methyltransf_2"/>
    <property type="match status" value="1"/>
</dbReference>
<evidence type="ECO:0000256" key="3">
    <source>
        <dbReference type="ARBA" id="ARBA00022691"/>
    </source>
</evidence>
<dbReference type="InterPro" id="IPR029063">
    <property type="entry name" value="SAM-dependent_MTases_sf"/>
</dbReference>
<evidence type="ECO:0000259" key="4">
    <source>
        <dbReference type="Pfam" id="PF00891"/>
    </source>
</evidence>
<comment type="caution">
    <text evidence="5">The sequence shown here is derived from an EMBL/GenBank/DDBJ whole genome shotgun (WGS) entry which is preliminary data.</text>
</comment>
<dbReference type="SUPFAM" id="SSF53335">
    <property type="entry name" value="S-adenosyl-L-methionine-dependent methyltransferases"/>
    <property type="match status" value="1"/>
</dbReference>
<dbReference type="EMBL" id="JASCZI010091434">
    <property type="protein sequence ID" value="MED6150291.1"/>
    <property type="molecule type" value="Genomic_DNA"/>
</dbReference>
<keyword evidence="2" id="KW-0808">Transferase</keyword>
<keyword evidence="1" id="KW-0489">Methyltransferase</keyword>
<evidence type="ECO:0000313" key="6">
    <source>
        <dbReference type="Proteomes" id="UP001341840"/>
    </source>
</evidence>
<gene>
    <name evidence="5" type="ORF">PIB30_071036</name>
</gene>
<evidence type="ECO:0000313" key="5">
    <source>
        <dbReference type="EMBL" id="MED6150291.1"/>
    </source>
</evidence>
<dbReference type="Proteomes" id="UP001341840">
    <property type="component" value="Unassembled WGS sequence"/>
</dbReference>
<reference evidence="5 6" key="1">
    <citation type="journal article" date="2023" name="Plants (Basel)">
        <title>Bridging the Gap: Combining Genomics and Transcriptomics Approaches to Understand Stylosanthes scabra, an Orphan Legume from the Brazilian Caatinga.</title>
        <authorList>
            <person name="Ferreira-Neto J.R.C."/>
            <person name="da Silva M.D."/>
            <person name="Binneck E."/>
            <person name="de Melo N.F."/>
            <person name="da Silva R.H."/>
            <person name="de Melo A.L.T.M."/>
            <person name="Pandolfi V."/>
            <person name="Bustamante F.O."/>
            <person name="Brasileiro-Vidal A.C."/>
            <person name="Benko-Iseppon A.M."/>
        </authorList>
    </citation>
    <scope>NUCLEOTIDE SEQUENCE [LARGE SCALE GENOMIC DNA]</scope>
    <source>
        <tissue evidence="5">Leaves</tissue>
    </source>
</reference>
<organism evidence="5 6">
    <name type="scientific">Stylosanthes scabra</name>
    <dbReference type="NCBI Taxonomy" id="79078"/>
    <lineage>
        <taxon>Eukaryota</taxon>
        <taxon>Viridiplantae</taxon>
        <taxon>Streptophyta</taxon>
        <taxon>Embryophyta</taxon>
        <taxon>Tracheophyta</taxon>
        <taxon>Spermatophyta</taxon>
        <taxon>Magnoliopsida</taxon>
        <taxon>eudicotyledons</taxon>
        <taxon>Gunneridae</taxon>
        <taxon>Pentapetalae</taxon>
        <taxon>rosids</taxon>
        <taxon>fabids</taxon>
        <taxon>Fabales</taxon>
        <taxon>Fabaceae</taxon>
        <taxon>Papilionoideae</taxon>
        <taxon>50 kb inversion clade</taxon>
        <taxon>dalbergioids sensu lato</taxon>
        <taxon>Dalbergieae</taxon>
        <taxon>Pterocarpus clade</taxon>
        <taxon>Stylosanthes</taxon>
    </lineage>
</organism>
<dbReference type="InterPro" id="IPR016461">
    <property type="entry name" value="COMT-like"/>
</dbReference>
<dbReference type="PROSITE" id="PS51683">
    <property type="entry name" value="SAM_OMT_II"/>
    <property type="match status" value="1"/>
</dbReference>
<name>A0ABU6TNE0_9FABA</name>
<keyword evidence="3" id="KW-0949">S-adenosyl-L-methionine</keyword>
<protein>
    <recommendedName>
        <fullName evidence="4">O-methyltransferase C-terminal domain-containing protein</fullName>
    </recommendedName>
</protein>
<proteinExistence type="predicted"/>
<feature type="domain" description="O-methyltransferase C-terminal" evidence="4">
    <location>
        <begin position="4"/>
        <end position="202"/>
    </location>
</feature>
<sequence length="221" mass="24442">MDGSSENHFEKVYGKKAYEYMETEGRELGKLFGQAMSDAGSLGMKPILNAYKGFEGISTLVEVGGGIGQGLNHILLQYPSIKGINFDLPHVVKNAHPHPGIEHIGGDMFKSVPKGDAILLKHVCHNWKDEECVKILRKCYEALPADGGKLIVLDTLLPEIPKSTSDKDAYAVDLDFLMFLLFGAKERTEKQFEKLCNTSGFSRFKVAFNGSSLDAVMEFHK</sequence>
<dbReference type="InterPro" id="IPR001077">
    <property type="entry name" value="COMT_C"/>
</dbReference>
<dbReference type="PANTHER" id="PTHR11746">
    <property type="entry name" value="O-METHYLTRANSFERASE"/>
    <property type="match status" value="1"/>
</dbReference>
<dbReference type="Gene3D" id="3.40.50.150">
    <property type="entry name" value="Vaccinia Virus protein VP39"/>
    <property type="match status" value="1"/>
</dbReference>
<accession>A0ABU6TNE0</accession>
<evidence type="ECO:0000256" key="2">
    <source>
        <dbReference type="ARBA" id="ARBA00022679"/>
    </source>
</evidence>
<evidence type="ECO:0000256" key="1">
    <source>
        <dbReference type="ARBA" id="ARBA00022603"/>
    </source>
</evidence>